<dbReference type="PANTHER" id="PTHR36204">
    <property type="entry name" value="N-ACETYLMANNOSAMINE-6-PHOSPHATE 2-EPIMERASE-RELATED"/>
    <property type="match status" value="1"/>
</dbReference>
<keyword evidence="6 7" id="KW-0119">Carbohydrate metabolism</keyword>
<dbReference type="EC" id="5.1.3.9" evidence="7"/>
<evidence type="ECO:0000256" key="1">
    <source>
        <dbReference type="ARBA" id="ARBA00000056"/>
    </source>
</evidence>
<comment type="function">
    <text evidence="2 7">Converts N-acetylmannosamine-6-phosphate (ManNAc-6-P) to N-acetylglucosamine-6-phosphate (GlcNAc-6-P).</text>
</comment>
<dbReference type="CDD" id="cd04729">
    <property type="entry name" value="NanE"/>
    <property type="match status" value="1"/>
</dbReference>
<evidence type="ECO:0000313" key="8">
    <source>
        <dbReference type="EMBL" id="MFD1676199.1"/>
    </source>
</evidence>
<dbReference type="HAMAP" id="MF_01235">
    <property type="entry name" value="ManNAc6P_epimer"/>
    <property type="match status" value="1"/>
</dbReference>
<dbReference type="Proteomes" id="UP001597079">
    <property type="component" value="Unassembled WGS sequence"/>
</dbReference>
<evidence type="ECO:0000256" key="5">
    <source>
        <dbReference type="ARBA" id="ARBA00023235"/>
    </source>
</evidence>
<sequence length="230" mass="24535">MENGTFIQKIRGGLIVSCQALDDEPLYGTGMMPLMARAVAIGGAVGIRANGADDIRKIKAEVAMPLIGIVKRNYAGSPVYITPTFKEVEEVAHAGADVVALDATSRTRPGGETLEALVRRIRAAFPELLIMADVSTLEEGLTAAGLGVDVVASTLSGYTPYSPQRTEPDFALIESLVRNTGKPVIAEGRIHTPDEALRCIQLGCVAVVVGSAITRPQEITRLFVEKMRDF</sequence>
<keyword evidence="9" id="KW-1185">Reference proteome</keyword>
<comment type="catalytic activity">
    <reaction evidence="1 7">
        <text>an N-acyl-D-glucosamine 6-phosphate = an N-acyl-D-mannosamine 6-phosphate</text>
        <dbReference type="Rhea" id="RHEA:23932"/>
        <dbReference type="ChEBI" id="CHEBI:57599"/>
        <dbReference type="ChEBI" id="CHEBI:57666"/>
        <dbReference type="EC" id="5.1.3.9"/>
    </reaction>
</comment>
<dbReference type="SUPFAM" id="SSF51366">
    <property type="entry name" value="Ribulose-phoshate binding barrel"/>
    <property type="match status" value="1"/>
</dbReference>
<evidence type="ECO:0000256" key="6">
    <source>
        <dbReference type="ARBA" id="ARBA00023277"/>
    </source>
</evidence>
<protein>
    <recommendedName>
        <fullName evidence="7">Putative N-acetylmannosamine-6-phosphate 2-epimerase</fullName>
        <ecNumber evidence="7">5.1.3.9</ecNumber>
    </recommendedName>
    <alternativeName>
        <fullName evidence="7">ManNAc-6-P epimerase</fullName>
    </alternativeName>
</protein>
<evidence type="ECO:0000256" key="2">
    <source>
        <dbReference type="ARBA" id="ARBA00002147"/>
    </source>
</evidence>
<name>A0ABW4JIU7_9BACL</name>
<dbReference type="InterPro" id="IPR011060">
    <property type="entry name" value="RibuloseP-bd_barrel"/>
</dbReference>
<dbReference type="Gene3D" id="3.20.20.70">
    <property type="entry name" value="Aldolase class I"/>
    <property type="match status" value="1"/>
</dbReference>
<dbReference type="GO" id="GO:0047465">
    <property type="term" value="F:N-acylglucosamine-6-phosphate 2-epimerase activity"/>
    <property type="evidence" value="ECO:0007669"/>
    <property type="project" value="UniProtKB-EC"/>
</dbReference>
<reference evidence="9" key="1">
    <citation type="journal article" date="2019" name="Int. J. Syst. Evol. Microbiol.">
        <title>The Global Catalogue of Microorganisms (GCM) 10K type strain sequencing project: providing services to taxonomists for standard genome sequencing and annotation.</title>
        <authorList>
            <consortium name="The Broad Institute Genomics Platform"/>
            <consortium name="The Broad Institute Genome Sequencing Center for Infectious Disease"/>
            <person name="Wu L."/>
            <person name="Ma J."/>
        </authorList>
    </citation>
    <scope>NUCLEOTIDE SEQUENCE [LARGE SCALE GENOMIC DNA]</scope>
    <source>
        <strain evidence="9">CGMCC 1.12286</strain>
    </source>
</reference>
<dbReference type="InterPro" id="IPR013785">
    <property type="entry name" value="Aldolase_TIM"/>
</dbReference>
<comment type="similarity">
    <text evidence="4 7">Belongs to the NanE family.</text>
</comment>
<dbReference type="RefSeq" id="WP_377944089.1">
    <property type="nucleotide sequence ID" value="NZ_JBHUCX010000044.1"/>
</dbReference>
<dbReference type="NCBIfam" id="NF002231">
    <property type="entry name" value="PRK01130.1"/>
    <property type="match status" value="1"/>
</dbReference>
<dbReference type="PANTHER" id="PTHR36204:SF1">
    <property type="entry name" value="N-ACETYLMANNOSAMINE-6-PHOSPHATE 2-EPIMERASE-RELATED"/>
    <property type="match status" value="1"/>
</dbReference>
<dbReference type="EMBL" id="JBHUCX010000044">
    <property type="protein sequence ID" value="MFD1676199.1"/>
    <property type="molecule type" value="Genomic_DNA"/>
</dbReference>
<organism evidence="8 9">
    <name type="scientific">Alicyclobacillus fodiniaquatilis</name>
    <dbReference type="NCBI Taxonomy" id="1661150"/>
    <lineage>
        <taxon>Bacteria</taxon>
        <taxon>Bacillati</taxon>
        <taxon>Bacillota</taxon>
        <taxon>Bacilli</taxon>
        <taxon>Bacillales</taxon>
        <taxon>Alicyclobacillaceae</taxon>
        <taxon>Alicyclobacillus</taxon>
    </lineage>
</organism>
<gene>
    <name evidence="7" type="primary">nanE</name>
    <name evidence="8" type="ORF">ACFSB2_15960</name>
</gene>
<proteinExistence type="inferred from homology"/>
<comment type="caution">
    <text evidence="8">The sequence shown here is derived from an EMBL/GenBank/DDBJ whole genome shotgun (WGS) entry which is preliminary data.</text>
</comment>
<accession>A0ABW4JIU7</accession>
<dbReference type="InterPro" id="IPR007260">
    <property type="entry name" value="NanE"/>
</dbReference>
<evidence type="ECO:0000313" key="9">
    <source>
        <dbReference type="Proteomes" id="UP001597079"/>
    </source>
</evidence>
<comment type="pathway">
    <text evidence="3 7">Amino-sugar metabolism; N-acetylneuraminate degradation; D-fructose 6-phosphate from N-acetylneuraminate: step 3/5.</text>
</comment>
<evidence type="ECO:0000256" key="4">
    <source>
        <dbReference type="ARBA" id="ARBA00007439"/>
    </source>
</evidence>
<keyword evidence="5 7" id="KW-0413">Isomerase</keyword>
<dbReference type="Pfam" id="PF04131">
    <property type="entry name" value="NanE"/>
    <property type="match status" value="1"/>
</dbReference>
<evidence type="ECO:0000256" key="3">
    <source>
        <dbReference type="ARBA" id="ARBA00005081"/>
    </source>
</evidence>
<evidence type="ECO:0000256" key="7">
    <source>
        <dbReference type="HAMAP-Rule" id="MF_01235"/>
    </source>
</evidence>